<feature type="domain" description="Tyrosinase copper-binding" evidence="4">
    <location>
        <begin position="299"/>
        <end position="310"/>
    </location>
</feature>
<dbReference type="PANTHER" id="PTHR11474">
    <property type="entry name" value="TYROSINASE FAMILY MEMBER"/>
    <property type="match status" value="1"/>
</dbReference>
<protein>
    <recommendedName>
        <fullName evidence="4">Tyrosinase copper-binding domain-containing protein</fullName>
    </recommendedName>
</protein>
<keyword evidence="6" id="KW-1185">Reference proteome</keyword>
<name>A0AAE0WC86_9BIVA</name>
<keyword evidence="1" id="KW-0479">Metal-binding</keyword>
<proteinExistence type="predicted"/>
<gene>
    <name evidence="5" type="ORF">CHS0354_031043</name>
</gene>
<dbReference type="Pfam" id="PF00264">
    <property type="entry name" value="Tyrosinase"/>
    <property type="match status" value="1"/>
</dbReference>
<dbReference type="InterPro" id="IPR008922">
    <property type="entry name" value="Di-copper_centre_dom_sf"/>
</dbReference>
<dbReference type="AlphaFoldDB" id="A0AAE0WC86"/>
<dbReference type="PANTHER" id="PTHR11474:SF126">
    <property type="entry name" value="TYROSINASE-LIKE PROTEIN TYR-1-RELATED"/>
    <property type="match status" value="1"/>
</dbReference>
<reference evidence="5" key="1">
    <citation type="journal article" date="2021" name="Genome Biol. Evol.">
        <title>A High-Quality Reference Genome for a Parasitic Bivalve with Doubly Uniparental Inheritance (Bivalvia: Unionida).</title>
        <authorList>
            <person name="Smith C.H."/>
        </authorList>
    </citation>
    <scope>NUCLEOTIDE SEQUENCE</scope>
    <source>
        <strain evidence="5">CHS0354</strain>
    </source>
</reference>
<dbReference type="GO" id="GO:0016491">
    <property type="term" value="F:oxidoreductase activity"/>
    <property type="evidence" value="ECO:0007669"/>
    <property type="project" value="InterPro"/>
</dbReference>
<evidence type="ECO:0000313" key="5">
    <source>
        <dbReference type="EMBL" id="KAK3608055.1"/>
    </source>
</evidence>
<organism evidence="5 6">
    <name type="scientific">Potamilus streckersoni</name>
    <dbReference type="NCBI Taxonomy" id="2493646"/>
    <lineage>
        <taxon>Eukaryota</taxon>
        <taxon>Metazoa</taxon>
        <taxon>Spiralia</taxon>
        <taxon>Lophotrochozoa</taxon>
        <taxon>Mollusca</taxon>
        <taxon>Bivalvia</taxon>
        <taxon>Autobranchia</taxon>
        <taxon>Heteroconchia</taxon>
        <taxon>Palaeoheterodonta</taxon>
        <taxon>Unionida</taxon>
        <taxon>Unionoidea</taxon>
        <taxon>Unionidae</taxon>
        <taxon>Ambleminae</taxon>
        <taxon>Lampsilini</taxon>
        <taxon>Potamilus</taxon>
    </lineage>
</organism>
<reference evidence="5" key="3">
    <citation type="submission" date="2023-05" db="EMBL/GenBank/DDBJ databases">
        <authorList>
            <person name="Smith C.H."/>
        </authorList>
    </citation>
    <scope>NUCLEOTIDE SEQUENCE</scope>
    <source>
        <strain evidence="5">CHS0354</strain>
        <tissue evidence="5">Mantle</tissue>
    </source>
</reference>
<evidence type="ECO:0000256" key="2">
    <source>
        <dbReference type="ARBA" id="ARBA00023008"/>
    </source>
</evidence>
<comment type="caution">
    <text evidence="5">The sequence shown here is derived from an EMBL/GenBank/DDBJ whole genome shotgun (WGS) entry which is preliminary data.</text>
</comment>
<dbReference type="InterPro" id="IPR002227">
    <property type="entry name" value="Tyrosinase_Cu-bd"/>
</dbReference>
<dbReference type="EMBL" id="JAEAOA010001852">
    <property type="protein sequence ID" value="KAK3608055.1"/>
    <property type="molecule type" value="Genomic_DNA"/>
</dbReference>
<dbReference type="InterPro" id="IPR050316">
    <property type="entry name" value="Tyrosinase/Hemocyanin"/>
</dbReference>
<keyword evidence="3" id="KW-0732">Signal</keyword>
<evidence type="ECO:0000313" key="6">
    <source>
        <dbReference type="Proteomes" id="UP001195483"/>
    </source>
</evidence>
<reference evidence="5" key="2">
    <citation type="journal article" date="2021" name="Genome Biol. Evol.">
        <title>Developing a high-quality reference genome for a parasitic bivalve with doubly uniparental inheritance (Bivalvia: Unionida).</title>
        <authorList>
            <person name="Smith C.H."/>
        </authorList>
    </citation>
    <scope>NUCLEOTIDE SEQUENCE</scope>
    <source>
        <strain evidence="5">CHS0354</strain>
        <tissue evidence="5">Mantle</tissue>
    </source>
</reference>
<dbReference type="SUPFAM" id="SSF48056">
    <property type="entry name" value="Di-copper centre-containing domain"/>
    <property type="match status" value="1"/>
</dbReference>
<dbReference type="GO" id="GO:0046872">
    <property type="term" value="F:metal ion binding"/>
    <property type="evidence" value="ECO:0007669"/>
    <property type="project" value="UniProtKB-KW"/>
</dbReference>
<evidence type="ECO:0000256" key="3">
    <source>
        <dbReference type="SAM" id="SignalP"/>
    </source>
</evidence>
<dbReference type="Proteomes" id="UP001195483">
    <property type="component" value="Unassembled WGS sequence"/>
</dbReference>
<dbReference type="PRINTS" id="PR00092">
    <property type="entry name" value="TYROSINASE"/>
</dbReference>
<evidence type="ECO:0000256" key="1">
    <source>
        <dbReference type="ARBA" id="ARBA00022723"/>
    </source>
</evidence>
<dbReference type="PROSITE" id="PS00498">
    <property type="entry name" value="TYROSINASE_2"/>
    <property type="match status" value="1"/>
</dbReference>
<feature type="signal peptide" evidence="3">
    <location>
        <begin position="1"/>
        <end position="21"/>
    </location>
</feature>
<sequence>MTNKLIRATFVALISVVWVSGLIEEIPMPPELQSCLNDFHTKTNLTDTVGEKIFSYCLNSFLWKKETINWGEFNITQADLEYFHRLVDQLITRHVPARGKRQAFGQVLFPPSGFRIRREYRRLNTIERNTFHRAVIELKRRGEYDLFASMHQGIVTQSAHNGPNFLGWHRVYITMYEEALRRIIPMVVLPYWDSTLDFHMDEPTESVIWTPLFMGDGSGVVNTGPFTSWSTPIGPLRRNIGIQSSLISRQNIIDVLSRCRHAEITFPNALSQFNLEFIHAGPHGWVGGHFAGLNTAAFDPIFFLHHAFIDYIWQLFRNHQRTVCGINPATDYPPATGLQVPQRPMDAFPRFTNIDGYADYWEMFWFNYEPSPTCTMSLQCGSPWLVCQGGFCISRAAEVSGIPVARGFAGEMEARRGREETASMPDVGPRFIMPPSESRTHEFRSRTRGSLTDVEGSEMRAMIGRVKRAASVAPFVDNMTISEKSGDISLATKSYKAGTGLITPVQNSFFINGEADMKLWVFVPIQVIYMKPSDEKFPVHPVYNGQPNLNQEFYSINYPELDKQIRDGHPKEFTNCKRDPSGAGQILLQSNGMNYVSRYIEYAIVDSRLPISSSMVYMGVKNPMNETAEAIISAHDRCGRMCQPRCLVRGSSPLRYRPCSGAIRISSASPKMYGNTFGEAIMDVWHWSDRDPRNVISNIQLVMICNNDEKWPWN</sequence>
<keyword evidence="2" id="KW-0186">Copper</keyword>
<accession>A0AAE0WC86</accession>
<dbReference type="Gene3D" id="1.10.1280.10">
    <property type="entry name" value="Di-copper center containing domain from catechol oxidase"/>
    <property type="match status" value="1"/>
</dbReference>
<feature type="chain" id="PRO_5042249230" description="Tyrosinase copper-binding domain-containing protein" evidence="3">
    <location>
        <begin position="22"/>
        <end position="714"/>
    </location>
</feature>
<evidence type="ECO:0000259" key="4">
    <source>
        <dbReference type="PROSITE" id="PS00498"/>
    </source>
</evidence>